<accession>A0A090GM24</accession>
<sequence length="111" mass="12403">MIKLSVNLYGALDAAMIARHGFGATDVIEIARVVLAEFERKQGTHWEKVRTITLGGKQRLDRNYHGTACRRPRPSRNCQTGRLLQMQFYRIIKAFNESSAAIAKSGGLTPT</sequence>
<evidence type="ECO:0000313" key="1">
    <source>
        <dbReference type="EMBL" id="CDX38195.1"/>
    </source>
</evidence>
<dbReference type="Proteomes" id="UP000046373">
    <property type="component" value="Unassembled WGS sequence"/>
</dbReference>
<protein>
    <submittedName>
        <fullName evidence="1">Uncharacterized protein</fullName>
    </submittedName>
</protein>
<evidence type="ECO:0000313" key="2">
    <source>
        <dbReference type="Proteomes" id="UP000046373"/>
    </source>
</evidence>
<dbReference type="AlphaFoldDB" id="A0A090GM24"/>
<name>A0A090GM24_MESPL</name>
<organism evidence="1 2">
    <name type="scientific">Mesorhizobium plurifarium</name>
    <dbReference type="NCBI Taxonomy" id="69974"/>
    <lineage>
        <taxon>Bacteria</taxon>
        <taxon>Pseudomonadati</taxon>
        <taxon>Pseudomonadota</taxon>
        <taxon>Alphaproteobacteria</taxon>
        <taxon>Hyphomicrobiales</taxon>
        <taxon>Phyllobacteriaceae</taxon>
        <taxon>Mesorhizobium</taxon>
    </lineage>
</organism>
<dbReference type="EMBL" id="CCNB01000015">
    <property type="protein sequence ID" value="CDX38195.1"/>
    <property type="molecule type" value="Genomic_DNA"/>
</dbReference>
<gene>
    <name evidence="1" type="ORF">MPLDJ20_220087</name>
</gene>
<proteinExistence type="predicted"/>
<reference evidence="1 2" key="1">
    <citation type="submission" date="2014-08" db="EMBL/GenBank/DDBJ databases">
        <authorList>
            <person name="Moulin Lionel"/>
        </authorList>
    </citation>
    <scope>NUCLEOTIDE SEQUENCE [LARGE SCALE GENOMIC DNA]</scope>
</reference>